<evidence type="ECO:0000313" key="2">
    <source>
        <dbReference type="Proteomes" id="UP001632037"/>
    </source>
</evidence>
<dbReference type="Proteomes" id="UP001632037">
    <property type="component" value="Unassembled WGS sequence"/>
</dbReference>
<accession>A0ABD3FLQ9</accession>
<dbReference type="AlphaFoldDB" id="A0ABD3FLQ9"/>
<evidence type="ECO:0008006" key="3">
    <source>
        <dbReference type="Google" id="ProtNLM"/>
    </source>
</evidence>
<dbReference type="EMBL" id="JBIMZQ010000013">
    <property type="protein sequence ID" value="KAL3667678.1"/>
    <property type="molecule type" value="Genomic_DNA"/>
</dbReference>
<keyword evidence="2" id="KW-1185">Reference proteome</keyword>
<gene>
    <name evidence="1" type="ORF">V7S43_007231</name>
</gene>
<name>A0ABD3FLQ9_9STRA</name>
<comment type="caution">
    <text evidence="1">The sequence shown here is derived from an EMBL/GenBank/DDBJ whole genome shotgun (WGS) entry which is preliminary data.</text>
</comment>
<sequence length="151" mass="17494">MSNNPERFMGGKHTMLAGDWFQLPPIGGSPCFQEPLATANRLRHAGFALYAAINFVIFLTKNMRARFDPYYTKLLDDPRWGNLTDEQMEALNTRVADTDNRDDPRTQRSIITERPNDTFFRPVVVCTNQLRCAINHYMIFQIARAEQFTLF</sequence>
<protein>
    <recommendedName>
        <fullName evidence="3">ATP-dependent DNA helicase</fullName>
    </recommendedName>
</protein>
<organism evidence="1 2">
    <name type="scientific">Phytophthora oleae</name>
    <dbReference type="NCBI Taxonomy" id="2107226"/>
    <lineage>
        <taxon>Eukaryota</taxon>
        <taxon>Sar</taxon>
        <taxon>Stramenopiles</taxon>
        <taxon>Oomycota</taxon>
        <taxon>Peronosporomycetes</taxon>
        <taxon>Peronosporales</taxon>
        <taxon>Peronosporaceae</taxon>
        <taxon>Phytophthora</taxon>
    </lineage>
</organism>
<reference evidence="1 2" key="1">
    <citation type="submission" date="2024-09" db="EMBL/GenBank/DDBJ databases">
        <title>Genome sequencing and assembly of Phytophthora oleae, isolate VK10A, causative agent of rot of olive drupes.</title>
        <authorList>
            <person name="Conti Taguali S."/>
            <person name="Riolo M."/>
            <person name="La Spada F."/>
            <person name="Cacciola S.O."/>
            <person name="Dionisio G."/>
        </authorList>
    </citation>
    <scope>NUCLEOTIDE SEQUENCE [LARGE SCALE GENOMIC DNA]</scope>
    <source>
        <strain evidence="1 2">VK10A</strain>
    </source>
</reference>
<proteinExistence type="predicted"/>
<evidence type="ECO:0000313" key="1">
    <source>
        <dbReference type="EMBL" id="KAL3667678.1"/>
    </source>
</evidence>